<name>A0A8J9W180_9NEOP</name>
<evidence type="ECO:0000256" key="2">
    <source>
        <dbReference type="SAM" id="SignalP"/>
    </source>
</evidence>
<protein>
    <submittedName>
        <fullName evidence="3">Uncharacterized protein</fullName>
    </submittedName>
</protein>
<evidence type="ECO:0000313" key="3">
    <source>
        <dbReference type="EMBL" id="CAH0723462.1"/>
    </source>
</evidence>
<organism evidence="3 4">
    <name type="scientific">Brenthis ino</name>
    <name type="common">lesser marbled fritillary</name>
    <dbReference type="NCBI Taxonomy" id="405034"/>
    <lineage>
        <taxon>Eukaryota</taxon>
        <taxon>Metazoa</taxon>
        <taxon>Ecdysozoa</taxon>
        <taxon>Arthropoda</taxon>
        <taxon>Hexapoda</taxon>
        <taxon>Insecta</taxon>
        <taxon>Pterygota</taxon>
        <taxon>Neoptera</taxon>
        <taxon>Endopterygota</taxon>
        <taxon>Lepidoptera</taxon>
        <taxon>Glossata</taxon>
        <taxon>Ditrysia</taxon>
        <taxon>Papilionoidea</taxon>
        <taxon>Nymphalidae</taxon>
        <taxon>Heliconiinae</taxon>
        <taxon>Argynnini</taxon>
        <taxon>Brenthis</taxon>
    </lineage>
</organism>
<dbReference type="AlphaFoldDB" id="A0A8J9W180"/>
<dbReference type="Proteomes" id="UP000838878">
    <property type="component" value="Chromosome 4"/>
</dbReference>
<keyword evidence="2" id="KW-0732">Signal</keyword>
<feature type="coiled-coil region" evidence="1">
    <location>
        <begin position="143"/>
        <end position="177"/>
    </location>
</feature>
<feature type="signal peptide" evidence="2">
    <location>
        <begin position="1"/>
        <end position="20"/>
    </location>
</feature>
<keyword evidence="1" id="KW-0175">Coiled coil</keyword>
<sequence>MSASASFTLMATWFFVTTNSLENISDNGWRPMSNEKVAELRNFIKNPRNVGFSAHPDILERREIKIPNESKQSTKEYGVIFPYWREESKKNTDFDFIHKTAPNILELQSDLYPKQIVRKAKKIDDTYSQSNKNAIDEEDIKKLNNAELNIKSESNNYEVIENVRDDEKKEVEEIESTVGYVYEKPKAEAKEMNHLTKNLFSILANYNIRTSDKLPNYALSLRQNSRNSDQDFIYMQVPIKLPLRYNSPEHLPLDSLLAVFLSNYGYYLPGLYGFQRNYNNLYGYLASNNIHNNKPFGSYKIFSDTDSFHKY</sequence>
<dbReference type="OrthoDB" id="6677240at2759"/>
<keyword evidence="4" id="KW-1185">Reference proteome</keyword>
<proteinExistence type="predicted"/>
<reference evidence="3" key="1">
    <citation type="submission" date="2021-12" db="EMBL/GenBank/DDBJ databases">
        <authorList>
            <person name="Martin H S."/>
        </authorList>
    </citation>
    <scope>NUCLEOTIDE SEQUENCE</scope>
</reference>
<feature type="chain" id="PRO_5035423101" evidence="2">
    <location>
        <begin position="21"/>
        <end position="311"/>
    </location>
</feature>
<feature type="non-terminal residue" evidence="3">
    <location>
        <position position="311"/>
    </location>
</feature>
<evidence type="ECO:0000256" key="1">
    <source>
        <dbReference type="SAM" id="Coils"/>
    </source>
</evidence>
<dbReference type="EMBL" id="OV170224">
    <property type="protein sequence ID" value="CAH0723462.1"/>
    <property type="molecule type" value="Genomic_DNA"/>
</dbReference>
<evidence type="ECO:0000313" key="4">
    <source>
        <dbReference type="Proteomes" id="UP000838878"/>
    </source>
</evidence>
<gene>
    <name evidence="3" type="ORF">BINO364_LOCUS9290</name>
</gene>
<accession>A0A8J9W180</accession>